<organism evidence="10">
    <name type="scientific">Rhodotorula toruloides</name>
    <name type="common">Yeast</name>
    <name type="synonym">Rhodosporidium toruloides</name>
    <dbReference type="NCBI Taxonomy" id="5286"/>
    <lineage>
        <taxon>Eukaryota</taxon>
        <taxon>Fungi</taxon>
        <taxon>Dikarya</taxon>
        <taxon>Basidiomycota</taxon>
        <taxon>Pucciniomycotina</taxon>
        <taxon>Microbotryomycetes</taxon>
        <taxon>Sporidiobolales</taxon>
        <taxon>Sporidiobolaceae</taxon>
        <taxon>Rhodotorula</taxon>
    </lineage>
</organism>
<evidence type="ECO:0000256" key="2">
    <source>
        <dbReference type="ARBA" id="ARBA00022723"/>
    </source>
</evidence>
<evidence type="ECO:0000256" key="5">
    <source>
        <dbReference type="ARBA" id="ARBA00023163"/>
    </source>
</evidence>
<keyword evidence="4" id="KW-0238">DNA-binding</keyword>
<dbReference type="SMART" id="SM00906">
    <property type="entry name" value="Fungal_trans"/>
    <property type="match status" value="1"/>
</dbReference>
<dbReference type="PROSITE" id="PS00463">
    <property type="entry name" value="ZN2_CY6_FUNGAL_1"/>
    <property type="match status" value="1"/>
</dbReference>
<reference evidence="10" key="1">
    <citation type="journal article" date="2014" name="Genome Announc.">
        <title>Draft genome sequence of Rhodosporidium toruloides CECT1137, an oleaginous yeast of biotechnological interest.</title>
        <authorList>
            <person name="Morin N."/>
            <person name="Calcas X."/>
            <person name="Devillers H."/>
            <person name="Durrens P."/>
            <person name="Sherman D.J."/>
            <person name="Nicaud J.-M."/>
            <person name="Neuveglise C."/>
        </authorList>
    </citation>
    <scope>NUCLEOTIDE SEQUENCE</scope>
    <source>
        <strain evidence="10">CECT1137</strain>
    </source>
</reference>
<dbReference type="InterPro" id="IPR001138">
    <property type="entry name" value="Zn2Cys6_DnaBD"/>
</dbReference>
<dbReference type="Gene3D" id="4.10.240.10">
    <property type="entry name" value="Zn(2)-C6 fungal-type DNA-binding domain"/>
    <property type="match status" value="1"/>
</dbReference>
<feature type="region of interest" description="Disordered" evidence="7">
    <location>
        <begin position="1"/>
        <end position="27"/>
    </location>
</feature>
<evidence type="ECO:0000256" key="8">
    <source>
        <dbReference type="SAM" id="Phobius"/>
    </source>
</evidence>
<evidence type="ECO:0000256" key="6">
    <source>
        <dbReference type="ARBA" id="ARBA00023242"/>
    </source>
</evidence>
<dbReference type="SMART" id="SM00066">
    <property type="entry name" value="GAL4"/>
    <property type="match status" value="1"/>
</dbReference>
<feature type="compositionally biased region" description="Polar residues" evidence="7">
    <location>
        <begin position="129"/>
        <end position="150"/>
    </location>
</feature>
<dbReference type="InterPro" id="IPR036864">
    <property type="entry name" value="Zn2-C6_fun-type_DNA-bd_sf"/>
</dbReference>
<dbReference type="PANTHER" id="PTHR31845">
    <property type="entry name" value="FINGER DOMAIN PROTEIN, PUTATIVE-RELATED"/>
    <property type="match status" value="1"/>
</dbReference>
<dbReference type="InterPro" id="IPR051089">
    <property type="entry name" value="prtT"/>
</dbReference>
<feature type="compositionally biased region" description="Low complexity" evidence="7">
    <location>
        <begin position="11"/>
        <end position="23"/>
    </location>
</feature>
<dbReference type="AlphaFoldDB" id="A0A061AEU7"/>
<evidence type="ECO:0000256" key="7">
    <source>
        <dbReference type="SAM" id="MobiDB-lite"/>
    </source>
</evidence>
<dbReference type="OrthoDB" id="3163292at2759"/>
<feature type="compositionally biased region" description="Low complexity" evidence="7">
    <location>
        <begin position="94"/>
        <end position="109"/>
    </location>
</feature>
<evidence type="ECO:0000256" key="1">
    <source>
        <dbReference type="ARBA" id="ARBA00004123"/>
    </source>
</evidence>
<keyword evidence="5" id="KW-0804">Transcription</keyword>
<feature type="region of interest" description="Disordered" evidence="7">
    <location>
        <begin position="82"/>
        <end position="150"/>
    </location>
</feature>
<protein>
    <submittedName>
        <fullName evidence="10">RHTO0S01e14026g1_1</fullName>
    </submittedName>
</protein>
<evidence type="ECO:0000313" key="10">
    <source>
        <dbReference type="EMBL" id="CDR36089.1"/>
    </source>
</evidence>
<evidence type="ECO:0000259" key="9">
    <source>
        <dbReference type="PROSITE" id="PS50048"/>
    </source>
</evidence>
<sequence>MDARASPTLQGAAAQTDAGAVAGPSNVAAEPAQTEGVAGPVKAGGAKVSCLACRSAKRKCHTPDVHTTCRRCVTHELVCEYQKHRRGRRKKETSSVAPPDASPSSLPAVPLQPPVYPPLPQLPANQAPTYGSPQGASQSHASQSPAGTGASTIQFSHVVREGDSSPFIAGPSTAQPPPSGSGSFGLLRSNYPDPLQAGVLNELDVFELFNYYFDHLNLVVAILDPRLHTPNYCQQKSALLFSAVLCVTAKILRPDAYSACLAIANKLVGQAVEYGLCSVEVIQAINLLTHWKKADDATSWRKVGYAIRMAQELRLNVRVIRPLPADEMQAREILNRERAWLNLIIADYHLAIHHSLPRMISEEDIDDPAEWLAEHPHLPTPGESSLPPWITFSRMCRLYADLLTAMNGDPSNLRSLKWIEHDWHRWRAKWLDRPDFLPPQVSTIRLCDALFAFHLTEYRLLYNYRYRAKDQAVNVDVPSDLTIAFCGCVDAAVGLANVFQNHFVRPGYLPFCFNLAYVALAICSIWLVKNIATMSQSDRERVVRTLSDIQVAVEAASRSSDDMPAYMHRLLTHLLTTLSPATQLSSLAASQNASTSMQTIPQDAQDYPSSGSNSSWYLSSAQQIIQDNLHHHHAHTTLPPQQEQQAFASTSAATLPQQEQTEASVFAALDALPMHEDMLFPAADDDIWRLLFPITGDTAMQ</sequence>
<feature type="compositionally biased region" description="Pro residues" evidence="7">
    <location>
        <begin position="110"/>
        <end position="121"/>
    </location>
</feature>
<name>A0A061AEU7_RHOTO</name>
<dbReference type="PANTHER" id="PTHR31845:SF17">
    <property type="entry name" value="ZN(II)2CYS6 TRANSCRIPTION FACTOR (EUROFUNG)"/>
    <property type="match status" value="1"/>
</dbReference>
<keyword evidence="6" id="KW-0539">Nucleus</keyword>
<gene>
    <name evidence="10" type="ORF">RHTO0S_01e14026g</name>
</gene>
<feature type="domain" description="Zn(2)-C6 fungal-type" evidence="9">
    <location>
        <begin position="49"/>
        <end position="81"/>
    </location>
</feature>
<keyword evidence="8" id="KW-0472">Membrane</keyword>
<dbReference type="PROSITE" id="PS50048">
    <property type="entry name" value="ZN2_CY6_FUNGAL_2"/>
    <property type="match status" value="1"/>
</dbReference>
<dbReference type="GO" id="GO:0006351">
    <property type="term" value="P:DNA-templated transcription"/>
    <property type="evidence" value="ECO:0007669"/>
    <property type="project" value="InterPro"/>
</dbReference>
<keyword evidence="3" id="KW-0805">Transcription regulation</keyword>
<dbReference type="EMBL" id="LK052936">
    <property type="protein sequence ID" value="CDR36089.1"/>
    <property type="molecule type" value="Genomic_DNA"/>
</dbReference>
<dbReference type="GO" id="GO:0000976">
    <property type="term" value="F:transcription cis-regulatory region binding"/>
    <property type="evidence" value="ECO:0007669"/>
    <property type="project" value="TreeGrafter"/>
</dbReference>
<dbReference type="Pfam" id="PF04082">
    <property type="entry name" value="Fungal_trans"/>
    <property type="match status" value="1"/>
</dbReference>
<proteinExistence type="predicted"/>
<evidence type="ECO:0000256" key="4">
    <source>
        <dbReference type="ARBA" id="ARBA00023125"/>
    </source>
</evidence>
<keyword evidence="2" id="KW-0479">Metal-binding</keyword>
<dbReference type="SUPFAM" id="SSF57701">
    <property type="entry name" value="Zn2/Cys6 DNA-binding domain"/>
    <property type="match status" value="1"/>
</dbReference>
<evidence type="ECO:0000256" key="3">
    <source>
        <dbReference type="ARBA" id="ARBA00023015"/>
    </source>
</evidence>
<dbReference type="GO" id="GO:0008270">
    <property type="term" value="F:zinc ion binding"/>
    <property type="evidence" value="ECO:0007669"/>
    <property type="project" value="InterPro"/>
</dbReference>
<dbReference type="GO" id="GO:0005634">
    <property type="term" value="C:nucleus"/>
    <property type="evidence" value="ECO:0007669"/>
    <property type="project" value="UniProtKB-SubCell"/>
</dbReference>
<dbReference type="InterPro" id="IPR007219">
    <property type="entry name" value="XnlR_reg_dom"/>
</dbReference>
<comment type="subcellular location">
    <subcellularLocation>
        <location evidence="1">Nucleus</location>
    </subcellularLocation>
</comment>
<keyword evidence="8" id="KW-0812">Transmembrane</keyword>
<feature type="region of interest" description="Disordered" evidence="7">
    <location>
        <begin position="595"/>
        <end position="614"/>
    </location>
</feature>
<accession>A0A061AEU7</accession>
<dbReference type="GO" id="GO:0000981">
    <property type="term" value="F:DNA-binding transcription factor activity, RNA polymerase II-specific"/>
    <property type="evidence" value="ECO:0007669"/>
    <property type="project" value="InterPro"/>
</dbReference>
<dbReference type="CDD" id="cd12148">
    <property type="entry name" value="fungal_TF_MHR"/>
    <property type="match status" value="1"/>
</dbReference>
<feature type="transmembrane region" description="Helical" evidence="8">
    <location>
        <begin position="508"/>
        <end position="528"/>
    </location>
</feature>
<dbReference type="CDD" id="cd00067">
    <property type="entry name" value="GAL4"/>
    <property type="match status" value="1"/>
</dbReference>
<keyword evidence="8" id="KW-1133">Transmembrane helix</keyword>